<sequence length="22" mass="2600">MITEKIRVKKNMQHNKKSATDV</sequence>
<proteinExistence type="predicted"/>
<evidence type="ECO:0000313" key="2">
    <source>
        <dbReference type="EMBL" id="JAD36715.1"/>
    </source>
</evidence>
<evidence type="ECO:0000256" key="1">
    <source>
        <dbReference type="SAM" id="MobiDB-lite"/>
    </source>
</evidence>
<dbReference type="EMBL" id="GBRH01261180">
    <property type="protein sequence ID" value="JAD36715.1"/>
    <property type="molecule type" value="Transcribed_RNA"/>
</dbReference>
<dbReference type="AlphaFoldDB" id="A0A0A8ZJ10"/>
<feature type="region of interest" description="Disordered" evidence="1">
    <location>
        <begin position="1"/>
        <end position="22"/>
    </location>
</feature>
<organism evidence="2">
    <name type="scientific">Arundo donax</name>
    <name type="common">Giant reed</name>
    <name type="synonym">Donax arundinaceus</name>
    <dbReference type="NCBI Taxonomy" id="35708"/>
    <lineage>
        <taxon>Eukaryota</taxon>
        <taxon>Viridiplantae</taxon>
        <taxon>Streptophyta</taxon>
        <taxon>Embryophyta</taxon>
        <taxon>Tracheophyta</taxon>
        <taxon>Spermatophyta</taxon>
        <taxon>Magnoliopsida</taxon>
        <taxon>Liliopsida</taxon>
        <taxon>Poales</taxon>
        <taxon>Poaceae</taxon>
        <taxon>PACMAD clade</taxon>
        <taxon>Arundinoideae</taxon>
        <taxon>Arundineae</taxon>
        <taxon>Arundo</taxon>
    </lineage>
</organism>
<name>A0A0A8ZJ10_ARUDO</name>
<accession>A0A0A8ZJ10</accession>
<feature type="compositionally biased region" description="Basic residues" evidence="1">
    <location>
        <begin position="7"/>
        <end position="22"/>
    </location>
</feature>
<reference evidence="2" key="1">
    <citation type="submission" date="2014-09" db="EMBL/GenBank/DDBJ databases">
        <authorList>
            <person name="Magalhaes I.L.F."/>
            <person name="Oliveira U."/>
            <person name="Santos F.R."/>
            <person name="Vidigal T.H.D.A."/>
            <person name="Brescovit A.D."/>
            <person name="Santos A.J."/>
        </authorList>
    </citation>
    <scope>NUCLEOTIDE SEQUENCE</scope>
    <source>
        <tissue evidence="2">Shoot tissue taken approximately 20 cm above the soil surface</tissue>
    </source>
</reference>
<reference evidence="2" key="2">
    <citation type="journal article" date="2015" name="Data Brief">
        <title>Shoot transcriptome of the giant reed, Arundo donax.</title>
        <authorList>
            <person name="Barrero R.A."/>
            <person name="Guerrero F.D."/>
            <person name="Moolhuijzen P."/>
            <person name="Goolsby J.A."/>
            <person name="Tidwell J."/>
            <person name="Bellgard S.E."/>
            <person name="Bellgard M.I."/>
        </authorList>
    </citation>
    <scope>NUCLEOTIDE SEQUENCE</scope>
    <source>
        <tissue evidence="2">Shoot tissue taken approximately 20 cm above the soil surface</tissue>
    </source>
</reference>
<protein>
    <submittedName>
        <fullName evidence="2">Uncharacterized protein</fullName>
    </submittedName>
</protein>